<dbReference type="AlphaFoldDB" id="A0A1I1XDJ3"/>
<keyword evidence="3" id="KW-1185">Reference proteome</keyword>
<evidence type="ECO:0000259" key="1">
    <source>
        <dbReference type="Pfam" id="PF19647"/>
    </source>
</evidence>
<dbReference type="RefSeq" id="WP_026634247.1">
    <property type="nucleotide sequence ID" value="NZ_FONH01000001.1"/>
</dbReference>
<name>A0A1I1XDJ3_9GAMM</name>
<proteinExistence type="predicted"/>
<feature type="domain" description="7(1) septoil knot" evidence="1">
    <location>
        <begin position="1"/>
        <end position="82"/>
    </location>
</feature>
<organism evidence="2 3">
    <name type="scientific">Dyella marensis</name>
    <dbReference type="NCBI Taxonomy" id="500610"/>
    <lineage>
        <taxon>Bacteria</taxon>
        <taxon>Pseudomonadati</taxon>
        <taxon>Pseudomonadota</taxon>
        <taxon>Gammaproteobacteria</taxon>
        <taxon>Lysobacterales</taxon>
        <taxon>Rhodanobacteraceae</taxon>
        <taxon>Dyella</taxon>
    </lineage>
</organism>
<accession>A0A1I1XDJ3</accession>
<evidence type="ECO:0000313" key="3">
    <source>
        <dbReference type="Proteomes" id="UP000199477"/>
    </source>
</evidence>
<sequence length="94" mass="10531">MARIFVTDTMGEAEVRVALVDTRGDADLWVCRVSSWGLASGDERWFITPDRQSATRRVFFTSRGMSQIAVCFVSTLGEAGWRDPSRARPGIFSR</sequence>
<dbReference type="Pfam" id="PF19647">
    <property type="entry name" value="Septknot"/>
    <property type="match status" value="1"/>
</dbReference>
<protein>
    <recommendedName>
        <fullName evidence="1">7(1) septoil knot domain-containing protein</fullName>
    </recommendedName>
</protein>
<gene>
    <name evidence="2" type="ORF">SAMN02799615_00211</name>
</gene>
<reference evidence="3" key="1">
    <citation type="submission" date="2016-10" db="EMBL/GenBank/DDBJ databases">
        <authorList>
            <person name="Varghese N."/>
            <person name="Submissions S."/>
        </authorList>
    </citation>
    <scope>NUCLEOTIDE SEQUENCE [LARGE SCALE GENOMIC DNA]</scope>
    <source>
        <strain evidence="3">UNC178MFTsu3.1</strain>
    </source>
</reference>
<evidence type="ECO:0000313" key="2">
    <source>
        <dbReference type="EMBL" id="SFE05449.1"/>
    </source>
</evidence>
<dbReference type="Proteomes" id="UP000199477">
    <property type="component" value="Unassembled WGS sequence"/>
</dbReference>
<dbReference type="InterPro" id="IPR046148">
    <property type="entry name" value="Septknot"/>
</dbReference>
<dbReference type="EMBL" id="FONH01000001">
    <property type="protein sequence ID" value="SFE05449.1"/>
    <property type="molecule type" value="Genomic_DNA"/>
</dbReference>